<evidence type="ECO:0000259" key="1">
    <source>
        <dbReference type="PROSITE" id="PS51819"/>
    </source>
</evidence>
<sequence>MNALNWFEIPANDLQRAIGFYQSVLGLSFTPDTCFDDIEMAVFPHSETGVGGALVKAAHLQPNAQGTIAYLGTSELDAVLARVPTAGGAVLKPKTFLHEDIGHIAVIRDSEGNTVGLHMPMQ</sequence>
<dbReference type="PANTHER" id="PTHR33993:SF2">
    <property type="entry name" value="VOC DOMAIN-CONTAINING PROTEIN"/>
    <property type="match status" value="1"/>
</dbReference>
<dbReference type="PROSITE" id="PS51819">
    <property type="entry name" value="VOC"/>
    <property type="match status" value="1"/>
</dbReference>
<dbReference type="PANTHER" id="PTHR33993">
    <property type="entry name" value="GLYOXALASE-RELATED"/>
    <property type="match status" value="1"/>
</dbReference>
<accession>A0ABQ5YNZ8</accession>
<proteinExistence type="predicted"/>
<dbReference type="InterPro" id="IPR029068">
    <property type="entry name" value="Glyas_Bleomycin-R_OHBP_Dase"/>
</dbReference>
<protein>
    <submittedName>
        <fullName evidence="2">Glyoxalase</fullName>
    </submittedName>
</protein>
<feature type="domain" description="VOC" evidence="1">
    <location>
        <begin position="3"/>
        <end position="120"/>
    </location>
</feature>
<keyword evidence="3" id="KW-1185">Reference proteome</keyword>
<dbReference type="CDD" id="cd07247">
    <property type="entry name" value="SgaA_N_like"/>
    <property type="match status" value="1"/>
</dbReference>
<dbReference type="Proteomes" id="UP001156706">
    <property type="component" value="Unassembled WGS sequence"/>
</dbReference>
<dbReference type="InterPro" id="IPR004360">
    <property type="entry name" value="Glyas_Fos-R_dOase_dom"/>
</dbReference>
<evidence type="ECO:0000313" key="3">
    <source>
        <dbReference type="Proteomes" id="UP001156706"/>
    </source>
</evidence>
<dbReference type="Pfam" id="PF00903">
    <property type="entry name" value="Glyoxalase"/>
    <property type="match status" value="1"/>
</dbReference>
<evidence type="ECO:0000313" key="2">
    <source>
        <dbReference type="EMBL" id="GLR14669.1"/>
    </source>
</evidence>
<dbReference type="Gene3D" id="3.10.180.10">
    <property type="entry name" value="2,3-Dihydroxybiphenyl 1,2-Dioxygenase, domain 1"/>
    <property type="match status" value="1"/>
</dbReference>
<dbReference type="InterPro" id="IPR052164">
    <property type="entry name" value="Anthracycline_SecMetBiosynth"/>
</dbReference>
<dbReference type="SUPFAM" id="SSF54593">
    <property type="entry name" value="Glyoxalase/Bleomycin resistance protein/Dihydroxybiphenyl dioxygenase"/>
    <property type="match status" value="1"/>
</dbReference>
<dbReference type="EMBL" id="BSOG01000005">
    <property type="protein sequence ID" value="GLR14669.1"/>
    <property type="molecule type" value="Genomic_DNA"/>
</dbReference>
<reference evidence="3" key="1">
    <citation type="journal article" date="2019" name="Int. J. Syst. Evol. Microbiol.">
        <title>The Global Catalogue of Microorganisms (GCM) 10K type strain sequencing project: providing services to taxonomists for standard genome sequencing and annotation.</title>
        <authorList>
            <consortium name="The Broad Institute Genomics Platform"/>
            <consortium name="The Broad Institute Genome Sequencing Center for Infectious Disease"/>
            <person name="Wu L."/>
            <person name="Ma J."/>
        </authorList>
    </citation>
    <scope>NUCLEOTIDE SEQUENCE [LARGE SCALE GENOMIC DNA]</scope>
    <source>
        <strain evidence="3">NBRC 110044</strain>
    </source>
</reference>
<comment type="caution">
    <text evidence="2">The sequence shown here is derived from an EMBL/GenBank/DDBJ whole genome shotgun (WGS) entry which is preliminary data.</text>
</comment>
<dbReference type="RefSeq" id="WP_284197740.1">
    <property type="nucleotide sequence ID" value="NZ_BSOG01000005.1"/>
</dbReference>
<organism evidence="2 3">
    <name type="scientific">Chitinimonas prasina</name>
    <dbReference type="NCBI Taxonomy" id="1434937"/>
    <lineage>
        <taxon>Bacteria</taxon>
        <taxon>Pseudomonadati</taxon>
        <taxon>Pseudomonadota</taxon>
        <taxon>Betaproteobacteria</taxon>
        <taxon>Neisseriales</taxon>
        <taxon>Chitinibacteraceae</taxon>
        <taxon>Chitinimonas</taxon>
    </lineage>
</organism>
<name>A0ABQ5YNZ8_9NEIS</name>
<gene>
    <name evidence="2" type="ORF">GCM10007907_34590</name>
</gene>
<dbReference type="InterPro" id="IPR037523">
    <property type="entry name" value="VOC_core"/>
</dbReference>